<dbReference type="Gene3D" id="3.10.105.10">
    <property type="entry name" value="Dipeptide-binding Protein, Domain 3"/>
    <property type="match status" value="2"/>
</dbReference>
<gene>
    <name evidence="3" type="ORF">MKS91_02980</name>
</gene>
<reference evidence="3 4" key="1">
    <citation type="journal article" date="2022" name="Nat. Microbiol.">
        <title>The microbiome of a bacterivorous marine choanoflagellate contains a resource-demanding obligate bacterial associate.</title>
        <authorList>
            <person name="Needham D.M."/>
            <person name="Poirier C."/>
            <person name="Bachy C."/>
            <person name="George E.E."/>
            <person name="Wilken S."/>
            <person name="Yung C.C.M."/>
            <person name="Limardo A.J."/>
            <person name="Morando M."/>
            <person name="Sudek L."/>
            <person name="Malmstrom R.R."/>
            <person name="Keeling P.J."/>
            <person name="Santoro A.E."/>
            <person name="Worden A.Z."/>
        </authorList>
    </citation>
    <scope>NUCLEOTIDE SEQUENCE [LARGE SCALE GENOMIC DNA]</scope>
    <source>
        <strain evidence="3 4">Comchoano-2</strain>
    </source>
</reference>
<keyword evidence="4" id="KW-1185">Reference proteome</keyword>
<dbReference type="Gene3D" id="3.40.190.10">
    <property type="entry name" value="Periplasmic binding protein-like II"/>
    <property type="match status" value="1"/>
</dbReference>
<protein>
    <submittedName>
        <fullName evidence="3">ABC transporter substrate-binding protein</fullName>
    </submittedName>
</protein>
<dbReference type="Proteomes" id="UP001320768">
    <property type="component" value="Unassembled WGS sequence"/>
</dbReference>
<accession>A0ABT1L4Z4</accession>
<dbReference type="RefSeq" id="WP_258569357.1">
    <property type="nucleotide sequence ID" value="NZ_JAKUDN010000002.1"/>
</dbReference>
<organism evidence="3 4">
    <name type="scientific">Candidatus Synchoanobacter obligatus</name>
    <dbReference type="NCBI Taxonomy" id="2919597"/>
    <lineage>
        <taxon>Bacteria</taxon>
        <taxon>Pseudomonadati</taxon>
        <taxon>Pseudomonadota</taxon>
        <taxon>Gammaproteobacteria</taxon>
        <taxon>Candidatus Comchoanobacterales</taxon>
        <taxon>Candidatus Comchoanobacteraceae</taxon>
        <taxon>Candidatus Synchoanobacter</taxon>
    </lineage>
</organism>
<name>A0ABT1L4Z4_9GAMM</name>
<evidence type="ECO:0000259" key="2">
    <source>
        <dbReference type="Pfam" id="PF00496"/>
    </source>
</evidence>
<sequence>MKHNWLKLLLFLSCWILRAQEHNHFKQAFIGRPSSLHPFSPEGTPYPGLSLAYETLIQAQHMPGAYDHLLAQQLIADTATKDLEIHLNPLARFHNQAPVTTADVINSLQLYQSQYSHPQFQTLFQSLSITPKTTTVFILHYQDSLENTLALLAKMPIVPVNSDPGFKLLPMGSGPYQITHHDSASIHYHRQSYWGAELPHAKERYHFKDISYHHYPSTFHAHLAYMQGHIDYYIETSATRWHGLCQSMPSHTHNLIHSEHQYTQALWLNDHSVVLQDPAVRQMLYELLDLEFLNNWLYHQQYRVNKHPPSPHTHRVHTHHRLEAAGWHLGPDHIRYKNGHALTFSITLWHHHWDAALTHLKQSLDTVGAKLVLNHVSKSIYLKQKRLQQYDLIIEPMVIYANGCYQYDPIAHRTPILHLLEKMSHDASDLSSLHLEKTLIETLVHQQWLIPLFQSNSYRVVIRPNVHVTSEPDPLFWWKDPMPLDSENIS</sequence>
<dbReference type="PANTHER" id="PTHR30290">
    <property type="entry name" value="PERIPLASMIC BINDING COMPONENT OF ABC TRANSPORTER"/>
    <property type="match status" value="1"/>
</dbReference>
<evidence type="ECO:0000256" key="1">
    <source>
        <dbReference type="ARBA" id="ARBA00022729"/>
    </source>
</evidence>
<evidence type="ECO:0000313" key="4">
    <source>
        <dbReference type="Proteomes" id="UP001320768"/>
    </source>
</evidence>
<dbReference type="Pfam" id="PF00496">
    <property type="entry name" value="SBP_bac_5"/>
    <property type="match status" value="1"/>
</dbReference>
<dbReference type="EMBL" id="JAKUDN010000002">
    <property type="protein sequence ID" value="MCP8352250.1"/>
    <property type="molecule type" value="Genomic_DNA"/>
</dbReference>
<dbReference type="InterPro" id="IPR000914">
    <property type="entry name" value="SBP_5_dom"/>
</dbReference>
<proteinExistence type="predicted"/>
<dbReference type="InterPro" id="IPR039424">
    <property type="entry name" value="SBP_5"/>
</dbReference>
<feature type="domain" description="Solute-binding protein family 5" evidence="2">
    <location>
        <begin position="80"/>
        <end position="395"/>
    </location>
</feature>
<comment type="caution">
    <text evidence="3">The sequence shown here is derived from an EMBL/GenBank/DDBJ whole genome shotgun (WGS) entry which is preliminary data.</text>
</comment>
<keyword evidence="1" id="KW-0732">Signal</keyword>
<evidence type="ECO:0000313" key="3">
    <source>
        <dbReference type="EMBL" id="MCP8352250.1"/>
    </source>
</evidence>
<dbReference type="SUPFAM" id="SSF53850">
    <property type="entry name" value="Periplasmic binding protein-like II"/>
    <property type="match status" value="1"/>
</dbReference>
<dbReference type="PANTHER" id="PTHR30290:SF64">
    <property type="entry name" value="ABC TRANSPORTER PERIPLASMIC BINDING PROTEIN"/>
    <property type="match status" value="1"/>
</dbReference>